<evidence type="ECO:0000256" key="1">
    <source>
        <dbReference type="SAM" id="Phobius"/>
    </source>
</evidence>
<reference evidence="2" key="1">
    <citation type="submission" date="2022-07" db="EMBL/GenBank/DDBJ databases">
        <title>Bacterial species isolated from the porcine tonsil microbiota.</title>
        <authorList>
            <person name="Oliveira I.M.F."/>
        </authorList>
    </citation>
    <scope>NUCLEOTIDE SEQUENCE</scope>
    <source>
        <strain evidence="2">8QC2O2</strain>
    </source>
</reference>
<keyword evidence="1" id="KW-0812">Transmembrane</keyword>
<dbReference type="AlphaFoldDB" id="A0AAW5LJ62"/>
<evidence type="ECO:0000313" key="2">
    <source>
        <dbReference type="EMBL" id="MCQ9302132.1"/>
    </source>
</evidence>
<proteinExistence type="predicted"/>
<dbReference type="RefSeq" id="WP_065380873.1">
    <property type="nucleotide sequence ID" value="NZ_CP064868.1"/>
</dbReference>
<evidence type="ECO:0000313" key="3">
    <source>
        <dbReference type="Proteomes" id="UP001204068"/>
    </source>
</evidence>
<keyword evidence="1" id="KW-0472">Membrane</keyword>
<keyword evidence="1" id="KW-1133">Transmembrane helix</keyword>
<protein>
    <submittedName>
        <fullName evidence="2">Holin-like toxin</fullName>
    </submittedName>
</protein>
<sequence>MFTIVDVMNLIFSFGNFIVLLLGLVIAIIKLNTKNNHR</sequence>
<organism evidence="2 3">
    <name type="scientific">Mammaliicoccus sciuri</name>
    <name type="common">Staphylococcus sciuri</name>
    <dbReference type="NCBI Taxonomy" id="1296"/>
    <lineage>
        <taxon>Bacteria</taxon>
        <taxon>Bacillati</taxon>
        <taxon>Bacillota</taxon>
        <taxon>Bacilli</taxon>
        <taxon>Bacillales</taxon>
        <taxon>Staphylococcaceae</taxon>
        <taxon>Mammaliicoccus</taxon>
    </lineage>
</organism>
<dbReference type="Proteomes" id="UP001204068">
    <property type="component" value="Unassembled WGS sequence"/>
</dbReference>
<comment type="caution">
    <text evidence="2">The sequence shown here is derived from an EMBL/GenBank/DDBJ whole genome shotgun (WGS) entry which is preliminary data.</text>
</comment>
<feature type="transmembrane region" description="Helical" evidence="1">
    <location>
        <begin position="12"/>
        <end position="31"/>
    </location>
</feature>
<name>A0AAW5LJ62_MAMSC</name>
<dbReference type="EMBL" id="JANILD010000001">
    <property type="protein sequence ID" value="MCQ9302132.1"/>
    <property type="molecule type" value="Genomic_DNA"/>
</dbReference>
<dbReference type="Pfam" id="PF16935">
    <property type="entry name" value="Hol_Tox"/>
    <property type="match status" value="1"/>
</dbReference>
<accession>A0AAW5LJ62</accession>
<dbReference type="InterPro" id="IPR031616">
    <property type="entry name" value="BsrE-like"/>
</dbReference>
<gene>
    <name evidence="2" type="ORF">NQ032_00695</name>
</gene>